<evidence type="ECO:0000313" key="2">
    <source>
        <dbReference type="EMBL" id="KAL1244922.1"/>
    </source>
</evidence>
<comment type="caution">
    <text evidence="2">The sequence shown here is derived from an EMBL/GenBank/DDBJ whole genome shotgun (WGS) entry which is preliminary data.</text>
</comment>
<keyword evidence="3" id="KW-1185">Reference proteome</keyword>
<evidence type="ECO:0000256" key="1">
    <source>
        <dbReference type="SAM" id="MobiDB-lite"/>
    </source>
</evidence>
<protein>
    <submittedName>
        <fullName evidence="2">MFS-type transporter YtbD</fullName>
    </submittedName>
</protein>
<dbReference type="EMBL" id="JBEUSY010000121">
    <property type="protein sequence ID" value="KAL1244922.1"/>
    <property type="molecule type" value="Genomic_DNA"/>
</dbReference>
<name>A0ABR3KWG3_TRISP</name>
<organism evidence="2 3">
    <name type="scientific">Trichinella spiralis</name>
    <name type="common">Trichina worm</name>
    <dbReference type="NCBI Taxonomy" id="6334"/>
    <lineage>
        <taxon>Eukaryota</taxon>
        <taxon>Metazoa</taxon>
        <taxon>Ecdysozoa</taxon>
        <taxon>Nematoda</taxon>
        <taxon>Enoplea</taxon>
        <taxon>Dorylaimia</taxon>
        <taxon>Trichinellida</taxon>
        <taxon>Trichinellidae</taxon>
        <taxon>Trichinella</taxon>
    </lineage>
</organism>
<evidence type="ECO:0000313" key="3">
    <source>
        <dbReference type="Proteomes" id="UP001558632"/>
    </source>
</evidence>
<accession>A0ABR3KWG3</accession>
<sequence>MSRCSTSNSNNNSNSSSSSSGGVVLAKRNFSAFSHGTILIKCKLKINYKFVADYLLIQWIVCEGKKLIGSLVNIRSV</sequence>
<feature type="compositionally biased region" description="Low complexity" evidence="1">
    <location>
        <begin position="7"/>
        <end position="20"/>
    </location>
</feature>
<reference evidence="2 3" key="1">
    <citation type="submission" date="2024-07" db="EMBL/GenBank/DDBJ databases">
        <title>Enhanced genomic and transcriptomic resources for Trichinella pseudospiralis and T. spiralis underpin the discovery of pronounced molecular differences between stages and species.</title>
        <authorList>
            <person name="Pasi K.K."/>
            <person name="La Rosa G."/>
            <person name="Gomez-Morales M.A."/>
            <person name="Tosini F."/>
            <person name="Sumanam S."/>
            <person name="Young N.D."/>
            <person name="Chang B.C."/>
            <person name="Robin G.B."/>
        </authorList>
    </citation>
    <scope>NUCLEOTIDE SEQUENCE [LARGE SCALE GENOMIC DNA]</scope>
    <source>
        <strain evidence="2">ISS534</strain>
    </source>
</reference>
<feature type="region of interest" description="Disordered" evidence="1">
    <location>
        <begin position="1"/>
        <end position="22"/>
    </location>
</feature>
<dbReference type="Proteomes" id="UP001558632">
    <property type="component" value="Unassembled WGS sequence"/>
</dbReference>
<proteinExistence type="predicted"/>
<gene>
    <name evidence="2" type="ORF">TSPI_08240</name>
</gene>